<dbReference type="RefSeq" id="WP_087453513.1">
    <property type="nucleotide sequence ID" value="NZ_CP021417.2"/>
</dbReference>
<dbReference type="Proteomes" id="UP000195652">
    <property type="component" value="Chromosome"/>
</dbReference>
<dbReference type="InterPro" id="IPR027383">
    <property type="entry name" value="Znf_put"/>
</dbReference>
<sequence>MSEKDSLDCGCNCEDLHVHMYALLDRELTEVECARLNAHIAQCPECAEMIAAEESLRRLLKKCCCGPAPASLRERISYSIQIERTTIITQREQ</sequence>
<dbReference type="InterPro" id="IPR024020">
    <property type="entry name" value="Anit_sigma_mycothiol_RsrA"/>
</dbReference>
<organism evidence="2 3">
    <name type="scientific">Corynebacterium silvaticum</name>
    <dbReference type="NCBI Taxonomy" id="2320431"/>
    <lineage>
        <taxon>Bacteria</taxon>
        <taxon>Bacillati</taxon>
        <taxon>Actinomycetota</taxon>
        <taxon>Actinomycetes</taxon>
        <taxon>Mycobacteriales</taxon>
        <taxon>Corynebacteriaceae</taxon>
        <taxon>Corynebacterium</taxon>
    </lineage>
</organism>
<evidence type="ECO:0000259" key="1">
    <source>
        <dbReference type="Pfam" id="PF13490"/>
    </source>
</evidence>
<proteinExistence type="predicted"/>
<dbReference type="OrthoDB" id="3267840at2"/>
<reference evidence="2 3" key="4">
    <citation type="journal article" date="2020" name="PLoS ONE">
        <title>Taxonomic classification of strain PO100/5 shows a broader geographic distribution and genetic markers of the recently described Corynebacterium silvaticum.</title>
        <authorList>
            <person name="Viana M.V.C."/>
            <person name="Profeta R."/>
            <person name="da Silva A.L."/>
            <person name="Hurtado R."/>
            <person name="Cerqueira J.C."/>
            <person name="Ribeiro B.F.S."/>
            <person name="Almeida M.O."/>
            <person name="Morais-Rodrigues F."/>
            <person name="Soares S.C."/>
            <person name="Oliveira M."/>
            <person name="Tavares L."/>
            <person name="Figueiredo H."/>
            <person name="Wattam A.R."/>
            <person name="Barh D."/>
            <person name="Ghosh P."/>
            <person name="Silva A."/>
            <person name="Azevedo V."/>
        </authorList>
    </citation>
    <scope>NUCLEOTIDE SEQUENCE [LARGE SCALE GENOMIC DNA]</scope>
    <source>
        <strain evidence="2 3">PO100/5</strain>
    </source>
</reference>
<name>A0A7Y4LHV9_9CORY</name>
<accession>A0A7Y4LHV9</accession>
<dbReference type="Pfam" id="PF13490">
    <property type="entry name" value="zf-HC2"/>
    <property type="match status" value="1"/>
</dbReference>
<keyword evidence="3" id="KW-1185">Reference proteome</keyword>
<dbReference type="GeneID" id="75007279"/>
<dbReference type="NCBIfam" id="TIGR03988">
    <property type="entry name" value="antisig_RsrA"/>
    <property type="match status" value="1"/>
</dbReference>
<reference evidence="2 3" key="3">
    <citation type="journal article" date="2020" name="Int. J. Syst. Evol. Microbiol.">
        <title>Corynebacterium silvaticum sp. nov., a unique group of NTTB corynebacteria in wild boar and roe deer.</title>
        <authorList>
            <person name="Dangel A."/>
            <person name="Berger A."/>
            <person name="Rau J."/>
            <person name="Eisenberg T."/>
            <person name="Kampfer P."/>
            <person name="Margos G."/>
            <person name="Contzen M."/>
            <person name="Busse H.J."/>
            <person name="Konrad R."/>
            <person name="Peters M."/>
            <person name="Sting R."/>
            <person name="Sing A."/>
        </authorList>
    </citation>
    <scope>NUCLEOTIDE SEQUENCE [LARGE SCALE GENOMIC DNA]</scope>
    <source>
        <strain evidence="2 3">PO100/5</strain>
    </source>
</reference>
<dbReference type="KEGG" id="csil:CBE74_03170"/>
<dbReference type="EMBL" id="CP021417">
    <property type="protein sequence ID" value="ARU45665.1"/>
    <property type="molecule type" value="Genomic_DNA"/>
</dbReference>
<evidence type="ECO:0000313" key="2">
    <source>
        <dbReference type="EMBL" id="ARU45665.1"/>
    </source>
</evidence>
<dbReference type="AlphaFoldDB" id="A0A7Y4LHV9"/>
<feature type="domain" description="Putative zinc-finger" evidence="1">
    <location>
        <begin position="13"/>
        <end position="47"/>
    </location>
</feature>
<reference evidence="2 3" key="1">
    <citation type="journal article" date="2014" name="BMC Vet. Res.">
        <title>First report of Corynebacterium pseudotuberculosis from caseous lymphadenitis lesions in Black Alentejano pig (Sus scrofa domesticus).</title>
        <authorList>
            <person name="Oliveira M."/>
            <person name="Barroco C."/>
            <person name="Mottola C."/>
            <person name="Santos R."/>
            <person name="Lemsaddek A."/>
            <person name="Tavares L."/>
            <person name="Semedo-Lemsaddek T."/>
        </authorList>
    </citation>
    <scope>NUCLEOTIDE SEQUENCE [LARGE SCALE GENOMIC DNA]</scope>
    <source>
        <strain evidence="2 3">PO100/5</strain>
    </source>
</reference>
<evidence type="ECO:0000313" key="3">
    <source>
        <dbReference type="Proteomes" id="UP000195652"/>
    </source>
</evidence>
<reference evidence="2 3" key="2">
    <citation type="journal article" date="2020" name="Antonie Van Leeuwenhoek">
        <title>Phylogenomic characterisation of a novel corynebacterial species pathogenic to animals.</title>
        <authorList>
            <person name="Moller J."/>
            <person name="Musella L."/>
            <person name="Melnikov V."/>
            <person name="Geissdorfer W."/>
            <person name="Burkovski A."/>
            <person name="Sangal V."/>
        </authorList>
    </citation>
    <scope>NUCLEOTIDE SEQUENCE [LARGE SCALE GENOMIC DNA]</scope>
    <source>
        <strain evidence="2 3">PO100/5</strain>
    </source>
</reference>
<protein>
    <submittedName>
        <fullName evidence="2">Mycothiol system anti-sigma-R factor</fullName>
    </submittedName>
</protein>
<gene>
    <name evidence="2" type="primary">rsrA</name>
    <name evidence="2" type="ORF">CBE74_03170</name>
</gene>